<dbReference type="SUPFAM" id="SSF55729">
    <property type="entry name" value="Acyl-CoA N-acyltransferases (Nat)"/>
    <property type="match status" value="1"/>
</dbReference>
<name>A0A919N2N8_9ACTN</name>
<sequence length="197" mass="20847">MPADLALTIRTAGTWDTARLIDAMTPALEQTALAWWLQPAPARRAPSVRDHLRHLAGHTGGRVVFRVVERDGEILAGAAWTTCTDGAHPPGLLLPGDTAEPRRAAHLDARLAEVHPADAHRHLLLLAVKPGRQRRGLGSALLADTGPDGPPMPSYTVLIPSLIAAAAHAGYHSTGLPVGITAAITLQPLRREPSPPQ</sequence>
<proteinExistence type="predicted"/>
<accession>A0A919N2N8</accession>
<gene>
    <name evidence="1" type="ORF">Ari01nite_85720</name>
</gene>
<dbReference type="Proteomes" id="UP000636960">
    <property type="component" value="Unassembled WGS sequence"/>
</dbReference>
<dbReference type="AlphaFoldDB" id="A0A919N2N8"/>
<dbReference type="EMBL" id="BOMV01000098">
    <property type="protein sequence ID" value="GIF01108.1"/>
    <property type="molecule type" value="Genomic_DNA"/>
</dbReference>
<keyword evidence="2" id="KW-1185">Reference proteome</keyword>
<comment type="caution">
    <text evidence="1">The sequence shown here is derived from an EMBL/GenBank/DDBJ whole genome shotgun (WGS) entry which is preliminary data.</text>
</comment>
<evidence type="ECO:0000313" key="1">
    <source>
        <dbReference type="EMBL" id="GIF01108.1"/>
    </source>
</evidence>
<dbReference type="InterPro" id="IPR016181">
    <property type="entry name" value="Acyl_CoA_acyltransferase"/>
</dbReference>
<evidence type="ECO:0000313" key="2">
    <source>
        <dbReference type="Proteomes" id="UP000636960"/>
    </source>
</evidence>
<reference evidence="1" key="1">
    <citation type="submission" date="2021-01" db="EMBL/GenBank/DDBJ databases">
        <title>Whole genome shotgun sequence of Actinoplanes rishiriensis NBRC 108556.</title>
        <authorList>
            <person name="Komaki H."/>
            <person name="Tamura T."/>
        </authorList>
    </citation>
    <scope>NUCLEOTIDE SEQUENCE</scope>
    <source>
        <strain evidence="1">NBRC 108556</strain>
    </source>
</reference>
<protein>
    <submittedName>
        <fullName evidence="1">Uncharacterized protein</fullName>
    </submittedName>
</protein>
<dbReference type="Gene3D" id="3.40.630.30">
    <property type="match status" value="1"/>
</dbReference>
<organism evidence="1 2">
    <name type="scientific">Paractinoplanes rishiriensis</name>
    <dbReference type="NCBI Taxonomy" id="1050105"/>
    <lineage>
        <taxon>Bacteria</taxon>
        <taxon>Bacillati</taxon>
        <taxon>Actinomycetota</taxon>
        <taxon>Actinomycetes</taxon>
        <taxon>Micromonosporales</taxon>
        <taxon>Micromonosporaceae</taxon>
        <taxon>Paractinoplanes</taxon>
    </lineage>
</organism>